<organism evidence="5 6">
    <name type="scientific">Alginatibacterium sediminis</name>
    <dbReference type="NCBI Taxonomy" id="2164068"/>
    <lineage>
        <taxon>Bacteria</taxon>
        <taxon>Pseudomonadati</taxon>
        <taxon>Pseudomonadota</taxon>
        <taxon>Gammaproteobacteria</taxon>
        <taxon>Alteromonadales</taxon>
        <taxon>Alteromonadaceae</taxon>
        <taxon>Alginatibacterium</taxon>
    </lineage>
</organism>
<dbReference type="OrthoDB" id="9787688at2"/>
<dbReference type="SUPFAM" id="SSF109604">
    <property type="entry name" value="HD-domain/PDEase-like"/>
    <property type="match status" value="1"/>
</dbReference>
<comment type="caution">
    <text evidence="5">The sequence shown here is derived from an EMBL/GenBank/DDBJ whole genome shotgun (WGS) entry which is preliminary data.</text>
</comment>
<protein>
    <submittedName>
        <fullName evidence="5">DUF3369 domain-containing protein</fullName>
    </submittedName>
</protein>
<dbReference type="AlphaFoldDB" id="A0A420EH33"/>
<dbReference type="InterPro" id="IPR037522">
    <property type="entry name" value="HD_GYP_dom"/>
</dbReference>
<dbReference type="PROSITE" id="PS50110">
    <property type="entry name" value="RESPONSE_REGULATORY"/>
    <property type="match status" value="1"/>
</dbReference>
<keyword evidence="2" id="KW-0597">Phosphoprotein</keyword>
<dbReference type="InterPro" id="IPR021800">
    <property type="entry name" value="DUF3369"/>
</dbReference>
<sequence length="516" mass="58754">MPEDLDLIFAPEESLPTVQRAPAWKVLIVDDEQGVHDVTKLALRKFVFEAREIEFIHAFSAKEAMEILEHHSDIAVAFVDVVMENDSAGLDLIRHIRDELKNSLIRLVLRTGQPGEAPERKVILDFDINDYKEKSELTSQKLFSTMLTTLRSYRDLESLEANRKGLRRVIESSSEMFRPKMLQGFIQAVLEQLIAVLNVQGNSLYGFCDSIAIERRMSKNKIEVVAATGKYVDAIGEDLDHKLPEDVNLIIREALDCKSVVVRDEAYVGYFKPSPEREDIIYLRSNKPLSEDDADLVKLFLQNVAIAYENILLRDEIEGTQRDMVYMLGEAIETRSKETGNHVRRVAEYSYLIAIGLGLSEREAEILKVASPLHDFGKIGIPDAILHKPGRLKEDEFEIMKTHAIMGYQLLQRSDREILKSAAIVAGEHHEKWDGSGYPEGTSGEDIHIYGRIVSIADVFDALGSRRSYKEPWPLSRILALLERERGTHFDPTIVDWVLSHVDEMTEITDRYPDHQ</sequence>
<dbReference type="InterPro" id="IPR011006">
    <property type="entry name" value="CheY-like_superfamily"/>
</dbReference>
<name>A0A420EH33_9ALTE</name>
<feature type="domain" description="Response regulatory" evidence="3">
    <location>
        <begin position="25"/>
        <end position="149"/>
    </location>
</feature>
<keyword evidence="6" id="KW-1185">Reference proteome</keyword>
<dbReference type="EMBL" id="RAQO01000004">
    <property type="protein sequence ID" value="RKF19974.1"/>
    <property type="molecule type" value="Genomic_DNA"/>
</dbReference>
<proteinExistence type="predicted"/>
<gene>
    <name evidence="5" type="ORF">DBZ36_05855</name>
</gene>
<dbReference type="PANTHER" id="PTHR45228:SF9">
    <property type="entry name" value="3'3'-CGAMP-SPECIFIC PHOSPHODIESTERASE 2"/>
    <property type="match status" value="1"/>
</dbReference>
<dbReference type="InterPro" id="IPR001789">
    <property type="entry name" value="Sig_transdc_resp-reg_receiver"/>
</dbReference>
<evidence type="ECO:0000259" key="3">
    <source>
        <dbReference type="PROSITE" id="PS50110"/>
    </source>
</evidence>
<dbReference type="CDD" id="cd00077">
    <property type="entry name" value="HDc"/>
    <property type="match status" value="1"/>
</dbReference>
<dbReference type="Pfam" id="PF11849">
    <property type="entry name" value="DUF3369"/>
    <property type="match status" value="1"/>
</dbReference>
<dbReference type="Pfam" id="PF13487">
    <property type="entry name" value="HD_5"/>
    <property type="match status" value="1"/>
</dbReference>
<accession>A0A420EH33</accession>
<dbReference type="RefSeq" id="WP_120353978.1">
    <property type="nucleotide sequence ID" value="NZ_RAQO01000004.1"/>
</dbReference>
<evidence type="ECO:0000256" key="1">
    <source>
        <dbReference type="ARBA" id="ARBA00022801"/>
    </source>
</evidence>
<dbReference type="SMART" id="SM00471">
    <property type="entry name" value="HDc"/>
    <property type="match status" value="1"/>
</dbReference>
<dbReference type="Gene3D" id="3.40.50.2300">
    <property type="match status" value="1"/>
</dbReference>
<feature type="modified residue" description="4-aspartylphosphate" evidence="2">
    <location>
        <position position="80"/>
    </location>
</feature>
<dbReference type="SMART" id="SM00448">
    <property type="entry name" value="REC"/>
    <property type="match status" value="1"/>
</dbReference>
<dbReference type="SUPFAM" id="SSF52172">
    <property type="entry name" value="CheY-like"/>
    <property type="match status" value="1"/>
</dbReference>
<evidence type="ECO:0000313" key="6">
    <source>
        <dbReference type="Proteomes" id="UP000286482"/>
    </source>
</evidence>
<dbReference type="GO" id="GO:0004112">
    <property type="term" value="F:cyclic-nucleotide phosphodiesterase activity"/>
    <property type="evidence" value="ECO:0007669"/>
    <property type="project" value="UniProtKB-ARBA"/>
</dbReference>
<dbReference type="PANTHER" id="PTHR45228">
    <property type="entry name" value="CYCLIC DI-GMP PHOSPHODIESTERASE TM_0186-RELATED"/>
    <property type="match status" value="1"/>
</dbReference>
<evidence type="ECO:0000259" key="4">
    <source>
        <dbReference type="PROSITE" id="PS51832"/>
    </source>
</evidence>
<reference evidence="5 6" key="1">
    <citation type="submission" date="2018-09" db="EMBL/GenBank/DDBJ databases">
        <authorList>
            <person name="Wang Z."/>
        </authorList>
    </citation>
    <scope>NUCLEOTIDE SEQUENCE [LARGE SCALE GENOMIC DNA]</scope>
    <source>
        <strain evidence="5 6">ALS 81</strain>
    </source>
</reference>
<dbReference type="Proteomes" id="UP000286482">
    <property type="component" value="Unassembled WGS sequence"/>
</dbReference>
<dbReference type="Gene3D" id="1.10.3210.10">
    <property type="entry name" value="Hypothetical protein af1432"/>
    <property type="match status" value="1"/>
</dbReference>
<dbReference type="FunFam" id="1.10.3210.10:FF:000018">
    <property type="entry name" value="Two-component system response regulator"/>
    <property type="match status" value="1"/>
</dbReference>
<feature type="domain" description="HD-GYP" evidence="4">
    <location>
        <begin position="317"/>
        <end position="514"/>
    </location>
</feature>
<dbReference type="GO" id="GO:0000160">
    <property type="term" value="P:phosphorelay signal transduction system"/>
    <property type="evidence" value="ECO:0007669"/>
    <property type="project" value="InterPro"/>
</dbReference>
<dbReference type="GO" id="GO:0009214">
    <property type="term" value="P:cyclic nucleotide catabolic process"/>
    <property type="evidence" value="ECO:0007669"/>
    <property type="project" value="UniProtKB-ARBA"/>
</dbReference>
<dbReference type="InterPro" id="IPR003607">
    <property type="entry name" value="HD/PDEase_dom"/>
</dbReference>
<keyword evidence="1" id="KW-0378">Hydrolase</keyword>
<dbReference type="InterPro" id="IPR052020">
    <property type="entry name" value="Cyclic_di-GMP/3'3'-cGAMP_PDE"/>
</dbReference>
<evidence type="ECO:0000256" key="2">
    <source>
        <dbReference type="PROSITE-ProRule" id="PRU00169"/>
    </source>
</evidence>
<dbReference type="PROSITE" id="PS51832">
    <property type="entry name" value="HD_GYP"/>
    <property type="match status" value="1"/>
</dbReference>
<evidence type="ECO:0000313" key="5">
    <source>
        <dbReference type="EMBL" id="RKF19974.1"/>
    </source>
</evidence>